<reference evidence="2 4" key="1">
    <citation type="journal article" date="2019" name="Nat. Med.">
        <title>A library of human gut bacterial isolates paired with longitudinal multiomics data enables mechanistic microbiome research.</title>
        <authorList>
            <person name="Poyet M."/>
            <person name="Groussin M."/>
            <person name="Gibbons S.M."/>
            <person name="Avila-Pacheco J."/>
            <person name="Jiang X."/>
            <person name="Kearney S.M."/>
            <person name="Perrotta A.R."/>
            <person name="Berdy B."/>
            <person name="Zhao S."/>
            <person name="Lieberman T.D."/>
            <person name="Swanson P.K."/>
            <person name="Smith M."/>
            <person name="Roesemann S."/>
            <person name="Alexander J.E."/>
            <person name="Rich S.A."/>
            <person name="Livny J."/>
            <person name="Vlamakis H."/>
            <person name="Clish C."/>
            <person name="Bullock K."/>
            <person name="Deik A."/>
            <person name="Scott J."/>
            <person name="Pierce K.A."/>
            <person name="Xavier R.J."/>
            <person name="Alm E.J."/>
        </authorList>
    </citation>
    <scope>NUCLEOTIDE SEQUENCE [LARGE SCALE GENOMIC DNA]</scope>
    <source>
        <strain evidence="2 4">BIOML-A106</strain>
    </source>
</reference>
<dbReference type="GO" id="GO:0016020">
    <property type="term" value="C:membrane"/>
    <property type="evidence" value="ECO:0007669"/>
    <property type="project" value="GOC"/>
</dbReference>
<dbReference type="EMBL" id="CP054003">
    <property type="protein sequence ID" value="QKH84134.1"/>
    <property type="molecule type" value="Genomic_DNA"/>
</dbReference>
<name>A0A4P8LF11_BACFG</name>
<dbReference type="InterPro" id="IPR051706">
    <property type="entry name" value="Glycosyltransferase_domain"/>
</dbReference>
<accession>A0A4P8LF11</accession>
<dbReference type="Proteomes" id="UP000501467">
    <property type="component" value="Chromosome"/>
</dbReference>
<dbReference type="PANTHER" id="PTHR32385:SF15">
    <property type="entry name" value="INOSITOL PHOSPHOCERAMIDE MANNOSYLTRANSFERASE 1"/>
    <property type="match status" value="1"/>
</dbReference>
<proteinExistence type="predicted"/>
<keyword evidence="1" id="KW-0808">Transferase</keyword>
<gene>
    <name evidence="2" type="ORF">F3B44_14975</name>
    <name evidence="3" type="ORF">FOC69_07105</name>
</gene>
<dbReference type="RefSeq" id="WP_005776612.1">
    <property type="nucleotide sequence ID" value="NZ_CP036550.1"/>
</dbReference>
<evidence type="ECO:0000313" key="3">
    <source>
        <dbReference type="EMBL" id="QKH84134.1"/>
    </source>
</evidence>
<protein>
    <recommendedName>
        <fullName evidence="6">Glycosyl transferase</fullName>
    </recommendedName>
</protein>
<dbReference type="SUPFAM" id="SSF53448">
    <property type="entry name" value="Nucleotide-diphospho-sugar transferases"/>
    <property type="match status" value="1"/>
</dbReference>
<organism evidence="2 4">
    <name type="scientific">Bacteroides fragilis</name>
    <dbReference type="NCBI Taxonomy" id="817"/>
    <lineage>
        <taxon>Bacteria</taxon>
        <taxon>Pseudomonadati</taxon>
        <taxon>Bacteroidota</taxon>
        <taxon>Bacteroidia</taxon>
        <taxon>Bacteroidales</taxon>
        <taxon>Bacteroidaceae</taxon>
        <taxon>Bacteroides</taxon>
    </lineage>
</organism>
<evidence type="ECO:0000313" key="2">
    <source>
        <dbReference type="EMBL" id="KAA4751089.1"/>
    </source>
</evidence>
<dbReference type="GO" id="GO:0000030">
    <property type="term" value="F:mannosyltransferase activity"/>
    <property type="evidence" value="ECO:0007669"/>
    <property type="project" value="TreeGrafter"/>
</dbReference>
<sequence>MSKIPKIIHLCWLSGDPYPPTIARCIDSWNQVMPDYEIMLWDKLRFVNEIDNRFASEAYKERKWAFVADYIRLFALYKYGGIYMDSDVRVYKPFDTFLDNGFFSCIEYFKPTNYIAIEAAVMGAEKGHPFLKECLELYKDIPFIKEDGTLDQTTITVKIAEIAASNWGFQYIAQRQQLKCNMLLYEPVTFTNPSGEFSSSKTYALHLCNGSWIDKKSSVVGRALCFINRYYKQPKKAFENIYKKIKSKMLR</sequence>
<dbReference type="InterPro" id="IPR029044">
    <property type="entry name" value="Nucleotide-diphossugar_trans"/>
</dbReference>
<evidence type="ECO:0000313" key="5">
    <source>
        <dbReference type="Proteomes" id="UP000501467"/>
    </source>
</evidence>
<dbReference type="PANTHER" id="PTHR32385">
    <property type="entry name" value="MANNOSYL PHOSPHORYLINOSITOL CERAMIDE SYNTHASE"/>
    <property type="match status" value="1"/>
</dbReference>
<dbReference type="Gene3D" id="3.90.550.20">
    <property type="match status" value="1"/>
</dbReference>
<dbReference type="Proteomes" id="UP000479773">
    <property type="component" value="Unassembled WGS sequence"/>
</dbReference>
<dbReference type="InterPro" id="IPR007577">
    <property type="entry name" value="GlycoTrfase_DXD_sugar-bd_CS"/>
</dbReference>
<evidence type="ECO:0008006" key="6">
    <source>
        <dbReference type="Google" id="ProtNLM"/>
    </source>
</evidence>
<reference evidence="3 5" key="2">
    <citation type="submission" date="2020-05" db="EMBL/GenBank/DDBJ databases">
        <title>FDA dAtabase for Regulatory Grade micrObial Sequences (FDA-ARGOS): Supporting development and validation of Infectious Disease Dx tests.</title>
        <authorList>
            <person name="Bojja K."/>
            <person name="Kessler A."/>
            <person name="Tallon L."/>
            <person name="Sadzewicz L."/>
            <person name="Zhao X."/>
            <person name="Vavikolanu K."/>
            <person name="Mehta A."/>
            <person name="Aluvathingal J."/>
            <person name="Nadendla S."/>
            <person name="Myers T."/>
            <person name="Yan Y."/>
            <person name="Sichtig H."/>
        </authorList>
    </citation>
    <scope>NUCLEOTIDE SEQUENCE [LARGE SCALE GENOMIC DNA]</scope>
    <source>
        <strain evidence="3 5">FDAARGOS_763</strain>
    </source>
</reference>
<evidence type="ECO:0000256" key="1">
    <source>
        <dbReference type="ARBA" id="ARBA00022679"/>
    </source>
</evidence>
<evidence type="ECO:0000313" key="4">
    <source>
        <dbReference type="Proteomes" id="UP000479773"/>
    </source>
</evidence>
<dbReference type="Pfam" id="PF04488">
    <property type="entry name" value="Gly_transf_sug"/>
    <property type="match status" value="1"/>
</dbReference>
<dbReference type="EMBL" id="VWEQ01000013">
    <property type="protein sequence ID" value="KAA4751089.1"/>
    <property type="molecule type" value="Genomic_DNA"/>
</dbReference>
<dbReference type="AlphaFoldDB" id="A0A4P8LF11"/>
<dbReference type="GO" id="GO:0051999">
    <property type="term" value="P:mannosyl-inositol phosphorylceramide biosynthetic process"/>
    <property type="evidence" value="ECO:0007669"/>
    <property type="project" value="TreeGrafter"/>
</dbReference>